<dbReference type="InterPro" id="IPR030489">
    <property type="entry name" value="TR_Rrf2-type_CS"/>
</dbReference>
<evidence type="ECO:0000256" key="1">
    <source>
        <dbReference type="ARBA" id="ARBA00023125"/>
    </source>
</evidence>
<dbReference type="InterPro" id="IPR036388">
    <property type="entry name" value="WH-like_DNA-bd_sf"/>
</dbReference>
<dbReference type="NCBIfam" id="TIGR00738">
    <property type="entry name" value="rrf2_super"/>
    <property type="match status" value="1"/>
</dbReference>
<reference evidence="2 3" key="1">
    <citation type="journal article" date="2016" name="Nat. Commun.">
        <title>Thousands of microbial genomes shed light on interconnected biogeochemical processes in an aquifer system.</title>
        <authorList>
            <person name="Anantharaman K."/>
            <person name="Brown C.T."/>
            <person name="Hug L.A."/>
            <person name="Sharon I."/>
            <person name="Castelle C.J."/>
            <person name="Probst A.J."/>
            <person name="Thomas B.C."/>
            <person name="Singh A."/>
            <person name="Wilkins M.J."/>
            <person name="Karaoz U."/>
            <person name="Brodie E.L."/>
            <person name="Williams K.H."/>
            <person name="Hubbard S.S."/>
            <person name="Banfield J.F."/>
        </authorList>
    </citation>
    <scope>NUCLEOTIDE SEQUENCE [LARGE SCALE GENOMIC DNA]</scope>
</reference>
<keyword evidence="1" id="KW-0238">DNA-binding</keyword>
<sequence length="145" mass="16036">MKLSTRCRYGMRAMIEIAGRQGSGPVKRREIAQAQHISLGYLENILSALKAKGLIETHRGKDGGFVLKKSTETITLLEIVSALEGSLSPVTCVEDRKKCGKSTDCLSRIVWKKMHDAQTNVLKGISLDDLLQYNVAGIREIDYSI</sequence>
<dbReference type="Proteomes" id="UP000179243">
    <property type="component" value="Unassembled WGS sequence"/>
</dbReference>
<dbReference type="Gene3D" id="1.10.10.10">
    <property type="entry name" value="Winged helix-like DNA-binding domain superfamily/Winged helix DNA-binding domain"/>
    <property type="match status" value="1"/>
</dbReference>
<evidence type="ECO:0000313" key="3">
    <source>
        <dbReference type="Proteomes" id="UP000179243"/>
    </source>
</evidence>
<dbReference type="AlphaFoldDB" id="A0A1F7FLH4"/>
<comment type="caution">
    <text evidence="2">The sequence shown here is derived from an EMBL/GenBank/DDBJ whole genome shotgun (WGS) entry which is preliminary data.</text>
</comment>
<accession>A0A1F7FLH4</accession>
<dbReference type="GO" id="GO:0003700">
    <property type="term" value="F:DNA-binding transcription factor activity"/>
    <property type="evidence" value="ECO:0007669"/>
    <property type="project" value="TreeGrafter"/>
</dbReference>
<dbReference type="InterPro" id="IPR000944">
    <property type="entry name" value="Tscrpt_reg_Rrf2"/>
</dbReference>
<dbReference type="PROSITE" id="PS51197">
    <property type="entry name" value="HTH_RRF2_2"/>
    <property type="match status" value="1"/>
</dbReference>
<evidence type="ECO:0000313" key="2">
    <source>
        <dbReference type="EMBL" id="OGK07483.1"/>
    </source>
</evidence>
<dbReference type="PANTHER" id="PTHR33221">
    <property type="entry name" value="WINGED HELIX-TURN-HELIX TRANSCRIPTIONAL REGULATOR, RRF2 FAMILY"/>
    <property type="match status" value="1"/>
</dbReference>
<evidence type="ECO:0008006" key="4">
    <source>
        <dbReference type="Google" id="ProtNLM"/>
    </source>
</evidence>
<dbReference type="PANTHER" id="PTHR33221:SF5">
    <property type="entry name" value="HTH-TYPE TRANSCRIPTIONAL REGULATOR ISCR"/>
    <property type="match status" value="1"/>
</dbReference>
<dbReference type="GO" id="GO:0003677">
    <property type="term" value="F:DNA binding"/>
    <property type="evidence" value="ECO:0007669"/>
    <property type="project" value="UniProtKB-KW"/>
</dbReference>
<gene>
    <name evidence="2" type="ORF">A2519_20200</name>
</gene>
<dbReference type="Pfam" id="PF02082">
    <property type="entry name" value="Rrf2"/>
    <property type="match status" value="1"/>
</dbReference>
<dbReference type="InterPro" id="IPR036390">
    <property type="entry name" value="WH_DNA-bd_sf"/>
</dbReference>
<dbReference type="PROSITE" id="PS01332">
    <property type="entry name" value="HTH_RRF2_1"/>
    <property type="match status" value="1"/>
</dbReference>
<proteinExistence type="predicted"/>
<organism evidence="2 3">
    <name type="scientific">Candidatus Raymondbacteria bacterium RIFOXYD12_FULL_49_13</name>
    <dbReference type="NCBI Taxonomy" id="1817890"/>
    <lineage>
        <taxon>Bacteria</taxon>
        <taxon>Raymondiibacteriota</taxon>
    </lineage>
</organism>
<dbReference type="GO" id="GO:0005829">
    <property type="term" value="C:cytosol"/>
    <property type="evidence" value="ECO:0007669"/>
    <property type="project" value="TreeGrafter"/>
</dbReference>
<name>A0A1F7FLH4_UNCRA</name>
<protein>
    <recommendedName>
        <fullName evidence="4">Rrf2 family transcriptional regulator</fullName>
    </recommendedName>
</protein>
<dbReference type="EMBL" id="MFYX01000006">
    <property type="protein sequence ID" value="OGK07483.1"/>
    <property type="molecule type" value="Genomic_DNA"/>
</dbReference>
<dbReference type="SUPFAM" id="SSF46785">
    <property type="entry name" value="Winged helix' DNA-binding domain"/>
    <property type="match status" value="1"/>
</dbReference>